<evidence type="ECO:0000256" key="1">
    <source>
        <dbReference type="SAM" id="MobiDB-lite"/>
    </source>
</evidence>
<evidence type="ECO:0000313" key="2">
    <source>
        <dbReference type="EMBL" id="OAK66106.1"/>
    </source>
</evidence>
<protein>
    <submittedName>
        <fullName evidence="2">Uncharacterized protein</fullName>
    </submittedName>
</protein>
<evidence type="ECO:0000313" key="3">
    <source>
        <dbReference type="Proteomes" id="UP000077852"/>
    </source>
</evidence>
<feature type="region of interest" description="Disordered" evidence="1">
    <location>
        <begin position="1"/>
        <end position="23"/>
    </location>
</feature>
<proteinExistence type="predicted"/>
<gene>
    <name evidence="2" type="ORF">A3K87_10120</name>
</gene>
<organism evidence="2 3">
    <name type="scientific">Variovorax paradoxus</name>
    <dbReference type="NCBI Taxonomy" id="34073"/>
    <lineage>
        <taxon>Bacteria</taxon>
        <taxon>Pseudomonadati</taxon>
        <taxon>Pseudomonadota</taxon>
        <taxon>Betaproteobacteria</taxon>
        <taxon>Burkholderiales</taxon>
        <taxon>Comamonadaceae</taxon>
        <taxon>Variovorax</taxon>
    </lineage>
</organism>
<dbReference type="AlphaFoldDB" id="A0AA91DTC9"/>
<comment type="caution">
    <text evidence="2">The sequence shown here is derived from an EMBL/GenBank/DDBJ whole genome shotgun (WGS) entry which is preliminary data.</text>
</comment>
<reference evidence="2 3" key="1">
    <citation type="submission" date="2016-03" db="EMBL/GenBank/DDBJ databases">
        <title>Genome sequence of Variovorax paradoxus KB5.</title>
        <authorList>
            <person name="Jeong H."/>
            <person name="Hong C.E."/>
            <person name="Jo S.H."/>
            <person name="Park J.M."/>
        </authorList>
    </citation>
    <scope>NUCLEOTIDE SEQUENCE [LARGE SCALE GENOMIC DNA]</scope>
    <source>
        <strain evidence="2 3">KB5</strain>
    </source>
</reference>
<sequence>MAGPNIARRPAPAPSPNVNTQEPSDLLENKLAQLRSLTWICYGGGIDWHDGAGPQHLDNVLWLVADLALETEELHQRSEAARLAGR</sequence>
<dbReference type="EMBL" id="LVHG01000027">
    <property type="protein sequence ID" value="OAK66106.1"/>
    <property type="molecule type" value="Genomic_DNA"/>
</dbReference>
<accession>A0AA91DTC9</accession>
<dbReference type="Proteomes" id="UP000077852">
    <property type="component" value="Unassembled WGS sequence"/>
</dbReference>
<name>A0AA91DTC9_VARPD</name>
<dbReference type="RefSeq" id="WP_081266696.1">
    <property type="nucleotide sequence ID" value="NZ_LVHG01000027.1"/>
</dbReference>